<dbReference type="PANTHER" id="PTHR21210:SF0">
    <property type="entry name" value="TRNA (URACIL-O(2)-)-METHYLTRANSFERASE-RELATED"/>
    <property type="match status" value="1"/>
</dbReference>
<dbReference type="GO" id="GO:0141101">
    <property type="term" value="F:tRNA(Ser) (uridine(44)-2'-O-)-methyltransferase activity"/>
    <property type="evidence" value="ECO:0007669"/>
    <property type="project" value="UniProtKB-EC"/>
</dbReference>
<accession>A0A8B7B883</accession>
<dbReference type="GO" id="GO:0030488">
    <property type="term" value="P:tRNA methylation"/>
    <property type="evidence" value="ECO:0007669"/>
    <property type="project" value="UniProtKB-UniRule"/>
</dbReference>
<keyword evidence="7 10" id="KW-0819">tRNA processing</keyword>
<name>A0A8B7B883_ORYAF</name>
<dbReference type="Proteomes" id="UP000694850">
    <property type="component" value="Unplaced"/>
</dbReference>
<dbReference type="PANTHER" id="PTHR21210">
    <property type="entry name" value="TRNA (URACIL-O(2)-)-METHYLTRANSFERASE-RELATED"/>
    <property type="match status" value="1"/>
</dbReference>
<dbReference type="GO" id="GO:0005737">
    <property type="term" value="C:cytoplasm"/>
    <property type="evidence" value="ECO:0007669"/>
    <property type="project" value="UniProtKB-SubCell"/>
</dbReference>
<evidence type="ECO:0000313" key="14">
    <source>
        <dbReference type="RefSeq" id="XP_007956390.1"/>
    </source>
</evidence>
<evidence type="ECO:0000256" key="10">
    <source>
        <dbReference type="RuleBase" id="RU368004"/>
    </source>
</evidence>
<evidence type="ECO:0000256" key="4">
    <source>
        <dbReference type="ARBA" id="ARBA00022603"/>
    </source>
</evidence>
<dbReference type="AlphaFoldDB" id="A0A8B7B883"/>
<keyword evidence="4 10" id="KW-0489">Methyltransferase</keyword>
<evidence type="ECO:0000256" key="3">
    <source>
        <dbReference type="ARBA" id="ARBA00022490"/>
    </source>
</evidence>
<evidence type="ECO:0000256" key="11">
    <source>
        <dbReference type="SAM" id="MobiDB-lite"/>
    </source>
</evidence>
<proteinExistence type="inferred from homology"/>
<keyword evidence="9" id="KW-0479">Metal-binding</keyword>
<gene>
    <name evidence="14" type="primary">TRMT44</name>
</gene>
<comment type="subcellular location">
    <subcellularLocation>
        <location evidence="1 10">Cytoplasm</location>
    </subcellularLocation>
</comment>
<comment type="function">
    <text evidence="10">Adenosyl-L-methionine (AdoMet)-dependent tRNA (uracil-O(2)-)-methyltransferase.</text>
</comment>
<evidence type="ECO:0000256" key="2">
    <source>
        <dbReference type="ARBA" id="ARBA00009056"/>
    </source>
</evidence>
<reference evidence="14" key="1">
    <citation type="submission" date="2025-08" db="UniProtKB">
        <authorList>
            <consortium name="RefSeq"/>
        </authorList>
    </citation>
    <scope>IDENTIFICATION</scope>
</reference>
<evidence type="ECO:0000256" key="7">
    <source>
        <dbReference type="ARBA" id="ARBA00022694"/>
    </source>
</evidence>
<sequence>MAEVGRVAVGDPCALLPGGFWAAMAVWLERPQVANKRLCGARLDARRSAALPRARQNAGSEPEEREPGPDPRAPEGSPSPRPRARAEEGTAGRVPGDPGRPSRAGGGGHGFPAADLDSLWGDFSRSLASDSGEMLAFLAGSEAGSQEDAPRELDVLLRTIIPKTKPRCPLTAPRTEMVVQDPIRGAVTFFPLEEDADGNLRIQMSNVYQIRLCHGPQEWFLSVLIFCPERWHCDGVVYPRSSWLGQELLARLARWSVENRKTDFKSTLSLVSVEKYGRLYQELKARYKELVKVWPEVTDPEKFVYEDVAIATYLLVLWEEERAARGQSQRQSFVDLGCGNGLLTHILSSAGVCLVGMSRTYPPAREASVDEHRTQYIHSQRSPGGRPPRAQDQAGPQDAGAAAEPVPTEVPAEGLWLPGFQPRAKVERVRNATSLPRDVTDQAVLQVARLLLGGKQLRSGGSTQDAAGKAWDRGGSLSLSEVASKLDPETLQRLKQESGGLQTLLRNHHQVFAVQNGRIRFRDWREEQPQRATRPGRRRGRGVETFKTRPCWFFTYHPDGCALPAASCLFAHGPEELRAAPRARRPAPPPEA</sequence>
<dbReference type="RefSeq" id="XP_007956390.1">
    <property type="nucleotide sequence ID" value="XM_007958199.1"/>
</dbReference>
<keyword evidence="9" id="KW-0862">Zinc</keyword>
<dbReference type="CTD" id="152992"/>
<evidence type="ECO:0000256" key="1">
    <source>
        <dbReference type="ARBA" id="ARBA00004496"/>
    </source>
</evidence>
<dbReference type="InterPro" id="IPR011671">
    <property type="entry name" value="tRNA_uracil_MeTrfase"/>
</dbReference>
<feature type="zinc finger region" description="C3H1-type" evidence="9">
    <location>
        <begin position="545"/>
        <end position="575"/>
    </location>
</feature>
<protein>
    <recommendedName>
        <fullName evidence="10">tRNA (uracil-O(2)-)-methyltransferase</fullName>
        <ecNumber evidence="10">2.1.1.211</ecNumber>
    </recommendedName>
</protein>
<dbReference type="Pfam" id="PF07757">
    <property type="entry name" value="AdoMet_MTase"/>
    <property type="match status" value="1"/>
</dbReference>
<keyword evidence="3 10" id="KW-0963">Cytoplasm</keyword>
<dbReference type="InterPro" id="IPR000571">
    <property type="entry name" value="Znf_CCCH"/>
</dbReference>
<dbReference type="GO" id="GO:0008270">
    <property type="term" value="F:zinc ion binding"/>
    <property type="evidence" value="ECO:0007669"/>
    <property type="project" value="UniProtKB-KW"/>
</dbReference>
<feature type="domain" description="C3H1-type" evidence="12">
    <location>
        <begin position="545"/>
        <end position="575"/>
    </location>
</feature>
<feature type="compositionally biased region" description="Low complexity" evidence="11">
    <location>
        <begin position="387"/>
        <end position="407"/>
    </location>
</feature>
<keyword evidence="5 10" id="KW-0808">Transferase</keyword>
<keyword evidence="9" id="KW-0863">Zinc-finger</keyword>
<keyword evidence="6 10" id="KW-0949">S-adenosyl-L-methionine</keyword>
<feature type="region of interest" description="Disordered" evidence="11">
    <location>
        <begin position="47"/>
        <end position="111"/>
    </location>
</feature>
<evidence type="ECO:0000256" key="9">
    <source>
        <dbReference type="PROSITE-ProRule" id="PRU00723"/>
    </source>
</evidence>
<comment type="catalytic activity">
    <reaction evidence="8 10">
        <text>uridine(44) in tRNA(Ser) + S-adenosyl-L-methionine = 2'-O-methyluridine(44) in tRNA(Ser) + S-adenosyl-L-homocysteine + H(+)</text>
        <dbReference type="Rhea" id="RHEA:43100"/>
        <dbReference type="Rhea" id="RHEA-COMP:10339"/>
        <dbReference type="Rhea" id="RHEA-COMP:10340"/>
        <dbReference type="ChEBI" id="CHEBI:15378"/>
        <dbReference type="ChEBI" id="CHEBI:57856"/>
        <dbReference type="ChEBI" id="CHEBI:59789"/>
        <dbReference type="ChEBI" id="CHEBI:65315"/>
        <dbReference type="ChEBI" id="CHEBI:74478"/>
        <dbReference type="EC" id="2.1.1.211"/>
    </reaction>
</comment>
<organism evidence="13 14">
    <name type="scientific">Orycteropus afer afer</name>
    <dbReference type="NCBI Taxonomy" id="1230840"/>
    <lineage>
        <taxon>Eukaryota</taxon>
        <taxon>Metazoa</taxon>
        <taxon>Chordata</taxon>
        <taxon>Craniata</taxon>
        <taxon>Vertebrata</taxon>
        <taxon>Euteleostomi</taxon>
        <taxon>Mammalia</taxon>
        <taxon>Eutheria</taxon>
        <taxon>Afrotheria</taxon>
        <taxon>Tubulidentata</taxon>
        <taxon>Orycteropodidae</taxon>
        <taxon>Orycteropus</taxon>
    </lineage>
</organism>
<evidence type="ECO:0000313" key="13">
    <source>
        <dbReference type="Proteomes" id="UP000694850"/>
    </source>
</evidence>
<evidence type="ECO:0000256" key="5">
    <source>
        <dbReference type="ARBA" id="ARBA00022679"/>
    </source>
</evidence>
<evidence type="ECO:0000256" key="6">
    <source>
        <dbReference type="ARBA" id="ARBA00022691"/>
    </source>
</evidence>
<evidence type="ECO:0000256" key="8">
    <source>
        <dbReference type="ARBA" id="ARBA00047957"/>
    </source>
</evidence>
<comment type="similarity">
    <text evidence="2 10">Belongs to the TRM44 family.</text>
</comment>
<feature type="region of interest" description="Disordered" evidence="11">
    <location>
        <begin position="376"/>
        <end position="407"/>
    </location>
</feature>
<dbReference type="PROSITE" id="PS50103">
    <property type="entry name" value="ZF_C3H1"/>
    <property type="match status" value="1"/>
</dbReference>
<dbReference type="OrthoDB" id="10047021at2759"/>
<dbReference type="GeneID" id="103212189"/>
<evidence type="ECO:0000259" key="12">
    <source>
        <dbReference type="PROSITE" id="PS50103"/>
    </source>
</evidence>
<keyword evidence="13" id="KW-1185">Reference proteome</keyword>
<dbReference type="EC" id="2.1.1.211" evidence="10"/>